<dbReference type="GO" id="GO:0046872">
    <property type="term" value="F:metal ion binding"/>
    <property type="evidence" value="ECO:0007669"/>
    <property type="project" value="UniProtKB-KW"/>
</dbReference>
<protein>
    <submittedName>
        <fullName evidence="4">Putative caffeine synthase 2</fullName>
    </submittedName>
</protein>
<evidence type="ECO:0000259" key="3">
    <source>
        <dbReference type="Pfam" id="PF14111"/>
    </source>
</evidence>
<dbReference type="GO" id="GO:0008168">
    <property type="term" value="F:methyltransferase activity"/>
    <property type="evidence" value="ECO:0007669"/>
    <property type="project" value="InterPro"/>
</dbReference>
<feature type="domain" description="DUF4283" evidence="3">
    <location>
        <begin position="355"/>
        <end position="425"/>
    </location>
</feature>
<dbReference type="EMBL" id="KD081989">
    <property type="protein sequence ID" value="EMS62495.1"/>
    <property type="molecule type" value="Genomic_DNA"/>
</dbReference>
<dbReference type="STRING" id="4572.M8ACK0"/>
<accession>M8ACK0</accession>
<organism evidence="4">
    <name type="scientific">Triticum urartu</name>
    <name type="common">Red wild einkorn</name>
    <name type="synonym">Crithodium urartu</name>
    <dbReference type="NCBI Taxonomy" id="4572"/>
    <lineage>
        <taxon>Eukaryota</taxon>
        <taxon>Viridiplantae</taxon>
        <taxon>Streptophyta</taxon>
        <taxon>Embryophyta</taxon>
        <taxon>Tracheophyta</taxon>
        <taxon>Spermatophyta</taxon>
        <taxon>Magnoliopsida</taxon>
        <taxon>Liliopsida</taxon>
        <taxon>Poales</taxon>
        <taxon>Poaceae</taxon>
        <taxon>BOP clade</taxon>
        <taxon>Pooideae</taxon>
        <taxon>Triticodae</taxon>
        <taxon>Triticeae</taxon>
        <taxon>Triticinae</taxon>
        <taxon>Triticum</taxon>
    </lineage>
</organism>
<dbReference type="Gene3D" id="1.10.1200.270">
    <property type="entry name" value="Methyltransferase, alpha-helical capping domain"/>
    <property type="match status" value="1"/>
</dbReference>
<dbReference type="AlphaFoldDB" id="M8ACK0"/>
<dbReference type="InterPro" id="IPR029063">
    <property type="entry name" value="SAM-dependent_MTases_sf"/>
</dbReference>
<evidence type="ECO:0000256" key="2">
    <source>
        <dbReference type="ARBA" id="ARBA00022842"/>
    </source>
</evidence>
<dbReference type="Pfam" id="PF03492">
    <property type="entry name" value="Methyltransf_7"/>
    <property type="match status" value="1"/>
</dbReference>
<dbReference type="eggNOG" id="ENOG502QQVK">
    <property type="taxonomic scope" value="Eukaryota"/>
</dbReference>
<dbReference type="Pfam" id="PF14111">
    <property type="entry name" value="DUF4283"/>
    <property type="match status" value="1"/>
</dbReference>
<evidence type="ECO:0000256" key="1">
    <source>
        <dbReference type="ARBA" id="ARBA00022723"/>
    </source>
</evidence>
<evidence type="ECO:0000313" key="4">
    <source>
        <dbReference type="EMBL" id="EMS62495.1"/>
    </source>
</evidence>
<reference evidence="4" key="1">
    <citation type="journal article" date="2013" name="Nature">
        <title>Draft genome of the wheat A-genome progenitor Triticum urartu.</title>
        <authorList>
            <person name="Ling H.Q."/>
            <person name="Zhao S."/>
            <person name="Liu D."/>
            <person name="Wang J."/>
            <person name="Sun H."/>
            <person name="Zhang C."/>
            <person name="Fan H."/>
            <person name="Li D."/>
            <person name="Dong L."/>
            <person name="Tao Y."/>
            <person name="Gao C."/>
            <person name="Wu H."/>
            <person name="Li Y."/>
            <person name="Cui Y."/>
            <person name="Guo X."/>
            <person name="Zheng S."/>
            <person name="Wang B."/>
            <person name="Yu K."/>
            <person name="Liang Q."/>
            <person name="Yang W."/>
            <person name="Lou X."/>
            <person name="Chen J."/>
            <person name="Feng M."/>
            <person name="Jian J."/>
            <person name="Zhang X."/>
            <person name="Luo G."/>
            <person name="Jiang Y."/>
            <person name="Liu J."/>
            <person name="Wang Z."/>
            <person name="Sha Y."/>
            <person name="Zhang B."/>
            <person name="Wu H."/>
            <person name="Tang D."/>
            <person name="Shen Q."/>
            <person name="Xue P."/>
            <person name="Zou S."/>
            <person name="Wang X."/>
            <person name="Liu X."/>
            <person name="Wang F."/>
            <person name="Yang Y."/>
            <person name="An X."/>
            <person name="Dong Z."/>
            <person name="Zhang K."/>
            <person name="Zhang X."/>
            <person name="Luo M.C."/>
            <person name="Dvorak J."/>
            <person name="Tong Y."/>
            <person name="Wang J."/>
            <person name="Yang H."/>
            <person name="Li Z."/>
            <person name="Wang D."/>
            <person name="Zhang A."/>
            <person name="Wang J."/>
        </authorList>
    </citation>
    <scope>NUCLEOTIDE SEQUENCE</scope>
</reference>
<name>M8ACK0_TRIUA</name>
<keyword evidence="2" id="KW-0460">Magnesium</keyword>
<proteinExistence type="predicted"/>
<gene>
    <name evidence="4" type="ORF">TRIUR3_23926</name>
</gene>
<dbReference type="SUPFAM" id="SSF53335">
    <property type="entry name" value="S-adenosyl-L-methionine-dependent methyltransferases"/>
    <property type="match status" value="1"/>
</dbReference>
<dbReference type="InterPro" id="IPR005299">
    <property type="entry name" value="MeTrfase_7"/>
</dbReference>
<dbReference type="Gene3D" id="3.40.50.150">
    <property type="entry name" value="Vaccinia Virus protein VP39"/>
    <property type="match status" value="1"/>
</dbReference>
<dbReference type="OMA" id="ASEFTHA"/>
<dbReference type="InterPro" id="IPR025558">
    <property type="entry name" value="DUF4283"/>
</dbReference>
<dbReference type="PANTHER" id="PTHR31009">
    <property type="entry name" value="S-ADENOSYL-L-METHIONINE:CARBOXYL METHYLTRANSFERASE FAMILY PROTEIN"/>
    <property type="match status" value="1"/>
</dbReference>
<keyword evidence="1" id="KW-0479">Metal-binding</keyword>
<dbReference type="InterPro" id="IPR042086">
    <property type="entry name" value="MeTrfase_capping"/>
</dbReference>
<sequence length="429" mass="47877">MPRSMVVADLGCSSGPNALALVSIAVDAIRGQCFRSRQPPLEVCVFLNDLPDNDFNMVMKSLVAFQQGHRSVVTGVIPGSFYGRLFTTGSLHLACSANSLHWLSEAPEELRRNKIPAYDIDEHVRRGRRRVVIGAYARQFRKDFKLFLELRAKELVAGGRLVVSLAGRRSEEPAAEFTHAWESVVLILSEMASKGVINKAKFDTFYVPIYGPSDEELREIIQAEGSFSIREMQVNEPTSNVESTLISPNKMASLLRAGFEPIIVQHFGSSAEIMDEFVRTAERRWSRQGSLEEELAGNPREIWSGFLPRSVLVKMDRVEGLMKSLKLSDLESKGRKIAWSGGAKSGVVEPQALAKLLSNKPTYAEGMENVLGKSWCPLRGLECKDLGDNIYMFTFCQHSGKRKALDEGPWMFENSLLVVEDYDPKLVTL</sequence>